<organism evidence="1 2">
    <name type="scientific">Populus alba</name>
    <name type="common">White poplar</name>
    <dbReference type="NCBI Taxonomy" id="43335"/>
    <lineage>
        <taxon>Eukaryota</taxon>
        <taxon>Viridiplantae</taxon>
        <taxon>Streptophyta</taxon>
        <taxon>Embryophyta</taxon>
        <taxon>Tracheophyta</taxon>
        <taxon>Spermatophyta</taxon>
        <taxon>Magnoliopsida</taxon>
        <taxon>eudicotyledons</taxon>
        <taxon>Gunneridae</taxon>
        <taxon>Pentapetalae</taxon>
        <taxon>rosids</taxon>
        <taxon>fabids</taxon>
        <taxon>Malpighiales</taxon>
        <taxon>Salicaceae</taxon>
        <taxon>Saliceae</taxon>
        <taxon>Populus</taxon>
    </lineage>
</organism>
<evidence type="ECO:0000313" key="1">
    <source>
        <dbReference type="EMBL" id="KAL3571916.1"/>
    </source>
</evidence>
<accession>A0ACC4B067</accession>
<sequence>MANHDLESPLLSSQPSDPPHIILNVHDSDSSTQQSNNHKPNPNTSSRNPFEFIGSDGLSVPAPSTLDPFRNDTPNIEGLYELIKIVICLPIAIVRLVLFGVCLAAGYVATKIALLGWKDKHNPMPKWRSRLMWVTRGSESHDSMPFVGTIIRAMQVIYVNRFSPSSRKLAVNEIKRKASCGRFPRVLLFPEGTTTNGKVLISFQLGAFIPGYAVQPVIVRYPHVHFDQSWGNVSLGMLMFRMFTQFHNFMEVEYLPIVSPLDNCKENPSHFAKRTSHAIASALNVVQTNHSYGDLMLLTKASELKQEKPSSYMVEMAKVESLFHISSLEAVNFLDKFLSMNPDASGRVKFIDFLRTFRLRTCTLSEELFGFLDVEKNGSITFKQFLYGSAHVMKRPLFQQSCELAFAQCDTRGHNQISEQELGDTIRHAIPDFDEDEIHELFSIFDMDGDGSVSKDNFLCCLRRNPLLIALFKPCLVHKDSSQVGQGILEEIV</sequence>
<reference evidence="1 2" key="1">
    <citation type="journal article" date="2024" name="Plant Biotechnol. J.">
        <title>Genome and CRISPR/Cas9 system of a widespread forest tree (Populus alba) in the world.</title>
        <authorList>
            <person name="Liu Y.J."/>
            <person name="Jiang P.F."/>
            <person name="Han X.M."/>
            <person name="Li X.Y."/>
            <person name="Wang H.M."/>
            <person name="Wang Y.J."/>
            <person name="Wang X.X."/>
            <person name="Zeng Q.Y."/>
        </authorList>
    </citation>
    <scope>NUCLEOTIDE SEQUENCE [LARGE SCALE GENOMIC DNA]</scope>
    <source>
        <strain evidence="2">cv. PAL-ZL1</strain>
    </source>
</reference>
<comment type="caution">
    <text evidence="1">The sequence shown here is derived from an EMBL/GenBank/DDBJ whole genome shotgun (WGS) entry which is preliminary data.</text>
</comment>
<evidence type="ECO:0000313" key="2">
    <source>
        <dbReference type="Proteomes" id="UP000309997"/>
    </source>
</evidence>
<protein>
    <submittedName>
        <fullName evidence="1">Uncharacterized protein</fullName>
    </submittedName>
</protein>
<proteinExistence type="predicted"/>
<gene>
    <name evidence="1" type="ORF">D5086_025820</name>
</gene>
<dbReference type="EMBL" id="RCHU02000014">
    <property type="protein sequence ID" value="KAL3571916.1"/>
    <property type="molecule type" value="Genomic_DNA"/>
</dbReference>
<name>A0ACC4B067_POPAL</name>
<dbReference type="Proteomes" id="UP000309997">
    <property type="component" value="Unassembled WGS sequence"/>
</dbReference>
<keyword evidence="2" id="KW-1185">Reference proteome</keyword>